<evidence type="ECO:0000256" key="6">
    <source>
        <dbReference type="ARBA" id="ARBA00038076"/>
    </source>
</evidence>
<evidence type="ECO:0000313" key="9">
    <source>
        <dbReference type="EMBL" id="MFC4584669.1"/>
    </source>
</evidence>
<comment type="similarity">
    <text evidence="6">Belongs to the ABC-4 integral membrane protein family.</text>
</comment>
<evidence type="ECO:0000256" key="1">
    <source>
        <dbReference type="ARBA" id="ARBA00004651"/>
    </source>
</evidence>
<feature type="transmembrane region" description="Helical" evidence="7">
    <location>
        <begin position="492"/>
        <end position="509"/>
    </location>
</feature>
<evidence type="ECO:0000256" key="3">
    <source>
        <dbReference type="ARBA" id="ARBA00022692"/>
    </source>
</evidence>
<dbReference type="InterPro" id="IPR003838">
    <property type="entry name" value="ABC3_permease_C"/>
</dbReference>
<dbReference type="Pfam" id="PF02687">
    <property type="entry name" value="FtsX"/>
    <property type="match status" value="1"/>
</dbReference>
<feature type="transmembrane region" description="Helical" evidence="7">
    <location>
        <begin position="377"/>
        <end position="398"/>
    </location>
</feature>
<dbReference type="EMBL" id="JBHSFN010000001">
    <property type="protein sequence ID" value="MFC4584669.1"/>
    <property type="molecule type" value="Genomic_DNA"/>
</dbReference>
<keyword evidence="4 7" id="KW-1133">Transmembrane helix</keyword>
<dbReference type="PANTHER" id="PTHR30572">
    <property type="entry name" value="MEMBRANE COMPONENT OF TRANSPORTER-RELATED"/>
    <property type="match status" value="1"/>
</dbReference>
<feature type="transmembrane region" description="Helical" evidence="7">
    <location>
        <begin position="867"/>
        <end position="888"/>
    </location>
</feature>
<keyword evidence="5 7" id="KW-0472">Membrane</keyword>
<name>A0ABV9E9J3_9ACTN</name>
<protein>
    <submittedName>
        <fullName evidence="9">FtsX-like permease family protein</fullName>
    </submittedName>
</protein>
<feature type="transmembrane region" description="Helical" evidence="7">
    <location>
        <begin position="332"/>
        <end position="356"/>
    </location>
</feature>
<accession>A0ABV9E9J3</accession>
<keyword evidence="3 7" id="KW-0812">Transmembrane</keyword>
<evidence type="ECO:0000256" key="5">
    <source>
        <dbReference type="ARBA" id="ARBA00023136"/>
    </source>
</evidence>
<feature type="transmembrane region" description="Helical" evidence="7">
    <location>
        <begin position="455"/>
        <end position="472"/>
    </location>
</feature>
<reference evidence="10" key="1">
    <citation type="journal article" date="2019" name="Int. J. Syst. Evol. Microbiol.">
        <title>The Global Catalogue of Microorganisms (GCM) 10K type strain sequencing project: providing services to taxonomists for standard genome sequencing and annotation.</title>
        <authorList>
            <consortium name="The Broad Institute Genomics Platform"/>
            <consortium name="The Broad Institute Genome Sequencing Center for Infectious Disease"/>
            <person name="Wu L."/>
            <person name="Ma J."/>
        </authorList>
    </citation>
    <scope>NUCLEOTIDE SEQUENCE [LARGE SCALE GENOMIC DNA]</scope>
    <source>
        <strain evidence="10">CCUG 49560</strain>
    </source>
</reference>
<evidence type="ECO:0000313" key="10">
    <source>
        <dbReference type="Proteomes" id="UP001595891"/>
    </source>
</evidence>
<dbReference type="PANTHER" id="PTHR30572:SF4">
    <property type="entry name" value="ABC TRANSPORTER PERMEASE YTRF"/>
    <property type="match status" value="1"/>
</dbReference>
<keyword evidence="2" id="KW-1003">Cell membrane</keyword>
<proteinExistence type="inferred from homology"/>
<feature type="transmembrane region" description="Helical" evidence="7">
    <location>
        <begin position="542"/>
        <end position="566"/>
    </location>
</feature>
<keyword evidence="10" id="KW-1185">Reference proteome</keyword>
<evidence type="ECO:0000256" key="4">
    <source>
        <dbReference type="ARBA" id="ARBA00022989"/>
    </source>
</evidence>
<dbReference type="InterPro" id="IPR050250">
    <property type="entry name" value="Macrolide_Exporter_MacB"/>
</dbReference>
<organism evidence="9 10">
    <name type="scientific">Sphaerisporangium corydalis</name>
    <dbReference type="NCBI Taxonomy" id="1441875"/>
    <lineage>
        <taxon>Bacteria</taxon>
        <taxon>Bacillati</taxon>
        <taxon>Actinomycetota</taxon>
        <taxon>Actinomycetes</taxon>
        <taxon>Streptosporangiales</taxon>
        <taxon>Streptosporangiaceae</taxon>
        <taxon>Sphaerisporangium</taxon>
    </lineage>
</organism>
<dbReference type="RefSeq" id="WP_262842684.1">
    <property type="nucleotide sequence ID" value="NZ_JANZYP010000013.1"/>
</dbReference>
<feature type="transmembrane region" description="Helical" evidence="7">
    <location>
        <begin position="768"/>
        <end position="790"/>
    </location>
</feature>
<evidence type="ECO:0000259" key="8">
    <source>
        <dbReference type="Pfam" id="PF02687"/>
    </source>
</evidence>
<feature type="domain" description="ABC3 transporter permease C-terminal" evidence="8">
    <location>
        <begin position="770"/>
        <end position="883"/>
    </location>
</feature>
<evidence type="ECO:0000256" key="7">
    <source>
        <dbReference type="SAM" id="Phobius"/>
    </source>
</evidence>
<comment type="subcellular location">
    <subcellularLocation>
        <location evidence="1">Cell membrane</location>
        <topology evidence="1">Multi-pass membrane protein</topology>
    </subcellularLocation>
</comment>
<sequence length="901" mass="94345">MNPFLLLRVHRGAATLLALLALSASLLVAGLPRGFEASYDAALHDIMRGSPASLTDVVVRLQPMMFQQNLKSEAEFTGKDRIFRAGLPPALTSVLDTGPGNDSHFAAKTFGTPVGGRVSGPDAPAAQYVELGWLSGVDKRVRYVAGGPPGPPAIVKSVPGYPNLKDVKRFDIALAKSASDKMKLPVGTTVVLGNSRPALARVTGLFEPVAPADRFWAHELNSIQITVRRTDADTEEQHVTALTSEASLRQLDNDARDLNYSWVIAVDSAAVDARNAPAVIQGLTEFQSFLTRTNAGSITNYQQVAGFAGFDLDTALGLILGDFLKRLATAQALLFLILGGLVVVAAGVLALAVQLMTERMRSALSLARARGASIEELVRAVVGTVGLAAVPAVLAGYGLSYLLPGPVTPIVHMAPLVITLITLAYAGGRVAVVHRKPLQERRDDIAARRPSPRRMTLEILVVAIALGGAYLLRDRGLTTGVAALGADPFLMMVPAALTVAVALITLRCYPYPLRLIVWLAARARPAVPFVGLTLAARARSVTALPVLILLPALAVSVYGSVVGATLDSTQRRAAWMATGADARVDRGAELPADVIERIRHVPGVRTVVPADRGVLQIGWGGKTAIGFAVDLDAYRRIVADTPLAVPPAAPDVPPPAVPVLVSPDLAGLTSFEVGWHVRMNLVKRGVITGGLAGLSFAENNLIVMPYDASKRAGARPYTNTLLIEGDGIDGAALRAAAGNRPDILVSTFDEALAKVDKSPLTSTITSSFVVVTIALAVYALLTVIIALVVGAAERARALSFLRTLGLSERQAASLTVLEITPLIVLTACAGLLLGLALPPTLGPGLDLGIYAGDLSIQAYELSLTTPILLAAGLAAVAVAGAFLHAVIGRNRSLGSILRVGE</sequence>
<gene>
    <name evidence="9" type="ORF">ACFO8L_01195</name>
</gene>
<comment type="caution">
    <text evidence="9">The sequence shown here is derived from an EMBL/GenBank/DDBJ whole genome shotgun (WGS) entry which is preliminary data.</text>
</comment>
<dbReference type="Proteomes" id="UP001595891">
    <property type="component" value="Unassembled WGS sequence"/>
</dbReference>
<evidence type="ECO:0000256" key="2">
    <source>
        <dbReference type="ARBA" id="ARBA00022475"/>
    </source>
</evidence>
<feature type="transmembrane region" description="Helical" evidence="7">
    <location>
        <begin position="410"/>
        <end position="434"/>
    </location>
</feature>
<feature type="transmembrane region" description="Helical" evidence="7">
    <location>
        <begin position="811"/>
        <end position="837"/>
    </location>
</feature>